<keyword evidence="1" id="KW-0732">Signal</keyword>
<reference evidence="3" key="1">
    <citation type="journal article" date="2019" name="Int. J. Syst. Evol. Microbiol.">
        <title>The Global Catalogue of Microorganisms (GCM) 10K type strain sequencing project: providing services to taxonomists for standard genome sequencing and annotation.</title>
        <authorList>
            <consortium name="The Broad Institute Genomics Platform"/>
            <consortium name="The Broad Institute Genome Sequencing Center for Infectious Disease"/>
            <person name="Wu L."/>
            <person name="Ma J."/>
        </authorList>
    </citation>
    <scope>NUCLEOTIDE SEQUENCE [LARGE SCALE GENOMIC DNA]</scope>
    <source>
        <strain evidence="3">KCTC 42585</strain>
    </source>
</reference>
<gene>
    <name evidence="2" type="ORF">ACFSTG_00935</name>
</gene>
<evidence type="ECO:0000256" key="1">
    <source>
        <dbReference type="SAM" id="SignalP"/>
    </source>
</evidence>
<keyword evidence="2" id="KW-0378">Hydrolase</keyword>
<feature type="signal peptide" evidence="1">
    <location>
        <begin position="1"/>
        <end position="18"/>
    </location>
</feature>
<dbReference type="EMBL" id="JBHULT010000005">
    <property type="protein sequence ID" value="MFD2516449.1"/>
    <property type="molecule type" value="Genomic_DNA"/>
</dbReference>
<evidence type="ECO:0000313" key="3">
    <source>
        <dbReference type="Proteomes" id="UP001597468"/>
    </source>
</evidence>
<evidence type="ECO:0000313" key="2">
    <source>
        <dbReference type="EMBL" id="MFD2516449.1"/>
    </source>
</evidence>
<dbReference type="GO" id="GO:0016787">
    <property type="term" value="F:hydrolase activity"/>
    <property type="evidence" value="ECO:0007669"/>
    <property type="project" value="UniProtKB-KW"/>
</dbReference>
<comment type="caution">
    <text evidence="2">The sequence shown here is derived from an EMBL/GenBank/DDBJ whole genome shotgun (WGS) entry which is preliminary data.</text>
</comment>
<keyword evidence="3" id="KW-1185">Reference proteome</keyword>
<name>A0ABW5IS45_9FLAO</name>
<accession>A0ABW5IS45</accession>
<proteinExistence type="predicted"/>
<organism evidence="2 3">
    <name type="scientific">Salinimicrobium flavum</name>
    <dbReference type="NCBI Taxonomy" id="1737065"/>
    <lineage>
        <taxon>Bacteria</taxon>
        <taxon>Pseudomonadati</taxon>
        <taxon>Bacteroidota</taxon>
        <taxon>Flavobacteriia</taxon>
        <taxon>Flavobacteriales</taxon>
        <taxon>Flavobacteriaceae</taxon>
        <taxon>Salinimicrobium</taxon>
    </lineage>
</organism>
<feature type="chain" id="PRO_5046008621" evidence="1">
    <location>
        <begin position="19"/>
        <end position="364"/>
    </location>
</feature>
<sequence>MRKILVCALLLSGNWLFGQTGQNFSVEANYFYGNIWEHNPNISHLITAHPEGVLLHFNRKTYGLQAWERRYNYPNVGFSLSYQDLKNEYLGENFGAYAHLGFYFLKRHLLLKVGQGLAYTTHPYDPDDNYRNNAYGSRILSSTIFTGNFQFENIIGGLGFQTGLSLVHYSNADFKSPNSSTNTLAFCAGLNYQFDHDREVVYVPKDPKISFSEPVGFNLMLRSGVNTTGVIGSKTYPFLTFTAYADKPLNPKSTLQAGTEFFLSRAMEEYIYYRSVAFPHGETTGEEDSKRAGIFLGHQLIFRKLSLITQLGYYIYFPYEHYADRIYNRLGLQREIYKDLFGAITVRSHGANAEAVEFSIGYKF</sequence>
<dbReference type="RefSeq" id="WP_380747552.1">
    <property type="nucleotide sequence ID" value="NZ_JBHULT010000005.1"/>
</dbReference>
<dbReference type="Pfam" id="PF09411">
    <property type="entry name" value="PagL"/>
    <property type="match status" value="1"/>
</dbReference>
<dbReference type="Gene3D" id="2.40.160.20">
    <property type="match status" value="1"/>
</dbReference>
<dbReference type="Proteomes" id="UP001597468">
    <property type="component" value="Unassembled WGS sequence"/>
</dbReference>
<protein>
    <submittedName>
        <fullName evidence="2">Acyloxyacyl hydrolase</fullName>
    </submittedName>
</protein>
<dbReference type="InterPro" id="IPR018550">
    <property type="entry name" value="Lipid-A_deacylase-rel"/>
</dbReference>